<reference evidence="1 2" key="1">
    <citation type="submission" date="2020-08" db="EMBL/GenBank/DDBJ databases">
        <title>Sequencing the genomes of 1000 actinobacteria strains.</title>
        <authorList>
            <person name="Klenk H.-P."/>
        </authorList>
    </citation>
    <scope>NUCLEOTIDE SEQUENCE [LARGE SCALE GENOMIC DNA]</scope>
    <source>
        <strain evidence="1 2">DSM 45790</strain>
    </source>
</reference>
<evidence type="ECO:0000313" key="2">
    <source>
        <dbReference type="Proteomes" id="UP000588112"/>
    </source>
</evidence>
<dbReference type="Proteomes" id="UP000588112">
    <property type="component" value="Unassembled WGS sequence"/>
</dbReference>
<evidence type="ECO:0000313" key="1">
    <source>
        <dbReference type="EMBL" id="MBB5631750.1"/>
    </source>
</evidence>
<keyword evidence="2" id="KW-1185">Reference proteome</keyword>
<organism evidence="1 2">
    <name type="scientific">Sphaerisporangium krabiense</name>
    <dbReference type="NCBI Taxonomy" id="763782"/>
    <lineage>
        <taxon>Bacteria</taxon>
        <taxon>Bacillati</taxon>
        <taxon>Actinomycetota</taxon>
        <taxon>Actinomycetes</taxon>
        <taxon>Streptosporangiales</taxon>
        <taxon>Streptosporangiaceae</taxon>
        <taxon>Sphaerisporangium</taxon>
    </lineage>
</organism>
<dbReference type="RefSeq" id="WP_184618236.1">
    <property type="nucleotide sequence ID" value="NZ_BOOS01000005.1"/>
</dbReference>
<dbReference type="EMBL" id="JACHBR010000004">
    <property type="protein sequence ID" value="MBB5631750.1"/>
    <property type="molecule type" value="Genomic_DNA"/>
</dbReference>
<proteinExistence type="predicted"/>
<comment type="caution">
    <text evidence="1">The sequence shown here is derived from an EMBL/GenBank/DDBJ whole genome shotgun (WGS) entry which is preliminary data.</text>
</comment>
<protein>
    <submittedName>
        <fullName evidence="1">Uncharacterized protein</fullName>
    </submittedName>
</protein>
<sequence length="47" mass="5181">MATDRGQHVGVDLARVAAVLRRIAYDIDELAVPAPWPTWTRPPIIGD</sequence>
<gene>
    <name evidence="1" type="ORF">BJ981_007536</name>
</gene>
<name>A0A7W9DVS1_9ACTN</name>
<dbReference type="AlphaFoldDB" id="A0A7W9DVS1"/>
<accession>A0A7W9DVS1</accession>